<dbReference type="PROSITE" id="PS00623">
    <property type="entry name" value="GMC_OXRED_1"/>
    <property type="match status" value="1"/>
</dbReference>
<dbReference type="SUPFAM" id="SSF54373">
    <property type="entry name" value="FAD-linked reductases, C-terminal domain"/>
    <property type="match status" value="1"/>
</dbReference>
<keyword evidence="4" id="KW-0732">Signal</keyword>
<evidence type="ECO:0000259" key="10">
    <source>
        <dbReference type="PROSITE" id="PS00623"/>
    </source>
</evidence>
<evidence type="ECO:0000256" key="1">
    <source>
        <dbReference type="ARBA" id="ARBA00001974"/>
    </source>
</evidence>
<dbReference type="GO" id="GO:0050660">
    <property type="term" value="F:flavin adenine dinucleotide binding"/>
    <property type="evidence" value="ECO:0007669"/>
    <property type="project" value="InterPro"/>
</dbReference>
<name>A0AAD7XES4_9APHY</name>
<feature type="binding site" evidence="8">
    <location>
        <position position="243"/>
    </location>
    <ligand>
        <name>FAD</name>
        <dbReference type="ChEBI" id="CHEBI:57692"/>
    </ligand>
</feature>
<dbReference type="Gene3D" id="3.30.560.10">
    <property type="entry name" value="Glucose Oxidase, domain 3"/>
    <property type="match status" value="1"/>
</dbReference>
<dbReference type="EMBL" id="JAPEVG010000040">
    <property type="protein sequence ID" value="KAJ8490075.1"/>
    <property type="molecule type" value="Genomic_DNA"/>
</dbReference>
<comment type="caution">
    <text evidence="12">The sequence shown here is derived from an EMBL/GenBank/DDBJ whole genome shotgun (WGS) entry which is preliminary data.</text>
</comment>
<evidence type="ECO:0000256" key="9">
    <source>
        <dbReference type="RuleBase" id="RU003968"/>
    </source>
</evidence>
<keyword evidence="6" id="KW-0560">Oxidoreductase</keyword>
<feature type="active site" description="Proton acceptor" evidence="7">
    <location>
        <position position="606"/>
    </location>
</feature>
<evidence type="ECO:0000256" key="8">
    <source>
        <dbReference type="PIRSR" id="PIRSR000137-2"/>
    </source>
</evidence>
<comment type="cofactor">
    <cofactor evidence="1 8">
        <name>FAD</name>
        <dbReference type="ChEBI" id="CHEBI:57692"/>
    </cofactor>
</comment>
<dbReference type="InterPro" id="IPR036188">
    <property type="entry name" value="FAD/NAD-bd_sf"/>
</dbReference>
<organism evidence="12 13">
    <name type="scientific">Trametes cubensis</name>
    <dbReference type="NCBI Taxonomy" id="1111947"/>
    <lineage>
        <taxon>Eukaryota</taxon>
        <taxon>Fungi</taxon>
        <taxon>Dikarya</taxon>
        <taxon>Basidiomycota</taxon>
        <taxon>Agaricomycotina</taxon>
        <taxon>Agaricomycetes</taxon>
        <taxon>Polyporales</taxon>
        <taxon>Polyporaceae</taxon>
        <taxon>Trametes</taxon>
    </lineage>
</organism>
<reference evidence="12" key="1">
    <citation type="submission" date="2022-11" db="EMBL/GenBank/DDBJ databases">
        <title>Genome Sequence of Cubamyces cubensis.</title>
        <authorList>
            <person name="Buettner E."/>
        </authorList>
    </citation>
    <scope>NUCLEOTIDE SEQUENCE</scope>
    <source>
        <strain evidence="12">MPL-01</strain>
    </source>
</reference>
<dbReference type="AlphaFoldDB" id="A0AAD7XES4"/>
<dbReference type="InterPro" id="IPR000172">
    <property type="entry name" value="GMC_OxRdtase_N"/>
</dbReference>
<dbReference type="Pfam" id="PF05199">
    <property type="entry name" value="GMC_oxred_C"/>
    <property type="match status" value="1"/>
</dbReference>
<sequence length="631" mass="68742">MSEQKLAKIDDVANHTFDFVIIGGGTAGLALAARLSEDPNISVAVLEAGKAHFNDELVLGVQGWMRQFMNPEYDWRFFTLPQVHANGKPTLWSRGKGLGGSSGMNFLMWTRPQRQDIDAIEALGNPGWNWERFYEYSKKTERFVSPQKATVEDRYSKDAVGTNGPLPISFAPTVSNAEQPFRKSLEELGVNISNDALSGDTLGAWKPVSIIDPATNTRSYSTTGYLLPALDRPNLHILTEAYVTRIFTETTDDGSVVARALEFEHGGKTHSVSVGKEAILSAGAIKSPQILELSGIGDRALLERLGIPVKLDLPAVGTNVQEHGCHNATAYLMQEGKNIITSDLLRDPDFRAKLVESSPDYAEPLGLAFTGLNFLPIQKLTSPARAAEIISSIEAKLAQGRANGSIPPGLQAQYEQQLAMLKDPAVPDVEIMVTPFSFKPGERASLVPPPAVIWLLTTGFLRVDVAAKKPIIAILSAVCRPFSRGTIHAASADPKDPPAIDPQYFAESADLDILVEAWKFARKVANTGAFKELMVAEVSPGPDVQTNEQIREHVKNNFVTVWHTCGSLSMLPKDKGGVVNPKLKVYGTQNIRVVDLSILPLQLTTHTQSAVYAIAEQAADIIKEDHDLLRK</sequence>
<dbReference type="InterPro" id="IPR007867">
    <property type="entry name" value="GMC_OxRtase_C"/>
</dbReference>
<evidence type="ECO:0000256" key="7">
    <source>
        <dbReference type="PIRSR" id="PIRSR000137-1"/>
    </source>
</evidence>
<evidence type="ECO:0000313" key="12">
    <source>
        <dbReference type="EMBL" id="KAJ8490075.1"/>
    </source>
</evidence>
<dbReference type="Pfam" id="PF00732">
    <property type="entry name" value="GMC_oxred_N"/>
    <property type="match status" value="1"/>
</dbReference>
<evidence type="ECO:0000256" key="2">
    <source>
        <dbReference type="ARBA" id="ARBA00010790"/>
    </source>
</evidence>
<evidence type="ECO:0000313" key="13">
    <source>
        <dbReference type="Proteomes" id="UP001215151"/>
    </source>
</evidence>
<protein>
    <recommendedName>
        <fullName evidence="10 11">Glucose-methanol-choline oxidoreductase N-terminal domain-containing protein</fullName>
    </recommendedName>
</protein>
<comment type="similarity">
    <text evidence="2 9">Belongs to the GMC oxidoreductase family.</text>
</comment>
<keyword evidence="5 8" id="KW-0274">FAD</keyword>
<dbReference type="PIRSF" id="PIRSF000137">
    <property type="entry name" value="Alcohol_oxidase"/>
    <property type="match status" value="1"/>
</dbReference>
<keyword evidence="13" id="KW-1185">Reference proteome</keyword>
<evidence type="ECO:0000256" key="4">
    <source>
        <dbReference type="ARBA" id="ARBA00022729"/>
    </source>
</evidence>
<dbReference type="GO" id="GO:0016614">
    <property type="term" value="F:oxidoreductase activity, acting on CH-OH group of donors"/>
    <property type="evidence" value="ECO:0007669"/>
    <property type="project" value="InterPro"/>
</dbReference>
<evidence type="ECO:0000256" key="6">
    <source>
        <dbReference type="ARBA" id="ARBA00023002"/>
    </source>
</evidence>
<dbReference type="PANTHER" id="PTHR11552">
    <property type="entry name" value="GLUCOSE-METHANOL-CHOLINE GMC OXIDOREDUCTASE"/>
    <property type="match status" value="1"/>
</dbReference>
<feature type="domain" description="Glucose-methanol-choline oxidoreductase N-terminal" evidence="10">
    <location>
        <begin position="95"/>
        <end position="118"/>
    </location>
</feature>
<gene>
    <name evidence="12" type="ORF">ONZ51_g2546</name>
</gene>
<evidence type="ECO:0000259" key="11">
    <source>
        <dbReference type="PROSITE" id="PS00624"/>
    </source>
</evidence>
<evidence type="ECO:0000256" key="3">
    <source>
        <dbReference type="ARBA" id="ARBA00022630"/>
    </source>
</evidence>
<feature type="domain" description="Glucose-methanol-choline oxidoreductase N-terminal" evidence="11">
    <location>
        <begin position="283"/>
        <end position="297"/>
    </location>
</feature>
<dbReference type="SUPFAM" id="SSF51905">
    <property type="entry name" value="FAD/NAD(P)-binding domain"/>
    <property type="match status" value="1"/>
</dbReference>
<keyword evidence="3 9" id="KW-0285">Flavoprotein</keyword>
<feature type="active site" description="Proton donor" evidence="7">
    <location>
        <position position="563"/>
    </location>
</feature>
<dbReference type="PROSITE" id="PS00624">
    <property type="entry name" value="GMC_OXRED_2"/>
    <property type="match status" value="1"/>
</dbReference>
<accession>A0AAD7XES4</accession>
<evidence type="ECO:0000256" key="5">
    <source>
        <dbReference type="ARBA" id="ARBA00022827"/>
    </source>
</evidence>
<dbReference type="InterPro" id="IPR012132">
    <property type="entry name" value="GMC_OxRdtase"/>
</dbReference>
<proteinExistence type="inferred from homology"/>
<dbReference type="Gene3D" id="3.50.50.60">
    <property type="entry name" value="FAD/NAD(P)-binding domain"/>
    <property type="match status" value="1"/>
</dbReference>
<feature type="binding site" evidence="8">
    <location>
        <begin position="562"/>
        <end position="563"/>
    </location>
    <ligand>
        <name>FAD</name>
        <dbReference type="ChEBI" id="CHEBI:57692"/>
    </ligand>
</feature>
<dbReference type="PANTHER" id="PTHR11552:SF201">
    <property type="entry name" value="GLUCOSE-METHANOL-CHOLINE OXIDOREDUCTASE N-TERMINAL DOMAIN-CONTAINING PROTEIN"/>
    <property type="match status" value="1"/>
</dbReference>
<dbReference type="Proteomes" id="UP001215151">
    <property type="component" value="Unassembled WGS sequence"/>
</dbReference>